<dbReference type="Pfam" id="PF13180">
    <property type="entry name" value="PDZ_2"/>
    <property type="match status" value="1"/>
</dbReference>
<dbReference type="SUPFAM" id="SSF50156">
    <property type="entry name" value="PDZ domain-like"/>
    <property type="match status" value="1"/>
</dbReference>
<sequence length="127" mass="13889">MKHVVFLIAIACAGSAANAQSRVWRETTSGEHYEIVRVSAFAGVEVQDQNGRPTVQKLFSEGKDGGFVIGDIITAVENIGVSNAREWEAAIEKFKPEQKVTVRVLRQGRPVELPVRLGKVNVFGKVV</sequence>
<name>A0A4R1BQM9_9BACT</name>
<protein>
    <submittedName>
        <fullName evidence="3">PDZ domain-containing protein</fullName>
    </submittedName>
</protein>
<dbReference type="Proteomes" id="UP000295334">
    <property type="component" value="Unassembled WGS sequence"/>
</dbReference>
<evidence type="ECO:0000313" key="3">
    <source>
        <dbReference type="EMBL" id="TCJ19597.1"/>
    </source>
</evidence>
<evidence type="ECO:0000313" key="4">
    <source>
        <dbReference type="Proteomes" id="UP000295334"/>
    </source>
</evidence>
<feature type="signal peptide" evidence="1">
    <location>
        <begin position="1"/>
        <end position="19"/>
    </location>
</feature>
<proteinExistence type="predicted"/>
<dbReference type="InterPro" id="IPR036034">
    <property type="entry name" value="PDZ_sf"/>
</dbReference>
<dbReference type="EMBL" id="SJZI01000001">
    <property type="protein sequence ID" value="TCJ19597.1"/>
    <property type="molecule type" value="Genomic_DNA"/>
</dbReference>
<organism evidence="3 4">
    <name type="scientific">Flaviaesturariibacter flavus</name>
    <dbReference type="NCBI Taxonomy" id="2502780"/>
    <lineage>
        <taxon>Bacteria</taxon>
        <taxon>Pseudomonadati</taxon>
        <taxon>Bacteroidota</taxon>
        <taxon>Chitinophagia</taxon>
        <taxon>Chitinophagales</taxon>
        <taxon>Chitinophagaceae</taxon>
        <taxon>Flaviaestuariibacter</taxon>
    </lineage>
</organism>
<keyword evidence="4" id="KW-1185">Reference proteome</keyword>
<gene>
    <name evidence="3" type="ORF">EPD60_00290</name>
</gene>
<evidence type="ECO:0000259" key="2">
    <source>
        <dbReference type="Pfam" id="PF13180"/>
    </source>
</evidence>
<dbReference type="Gene3D" id="2.30.42.10">
    <property type="match status" value="1"/>
</dbReference>
<accession>A0A4R1BQM9</accession>
<dbReference type="AlphaFoldDB" id="A0A4R1BQM9"/>
<feature type="chain" id="PRO_5020453334" evidence="1">
    <location>
        <begin position="20"/>
        <end position="127"/>
    </location>
</feature>
<comment type="caution">
    <text evidence="3">The sequence shown here is derived from an EMBL/GenBank/DDBJ whole genome shotgun (WGS) entry which is preliminary data.</text>
</comment>
<keyword evidence="1" id="KW-0732">Signal</keyword>
<dbReference type="InterPro" id="IPR001478">
    <property type="entry name" value="PDZ"/>
</dbReference>
<reference evidence="3 4" key="1">
    <citation type="submission" date="2019-03" db="EMBL/GenBank/DDBJ databases">
        <authorList>
            <person name="Kim M.K.M."/>
        </authorList>
    </citation>
    <scope>NUCLEOTIDE SEQUENCE [LARGE SCALE GENOMIC DNA]</scope>
    <source>
        <strain evidence="3 4">17J68-12</strain>
    </source>
</reference>
<dbReference type="RefSeq" id="WP_131445509.1">
    <property type="nucleotide sequence ID" value="NZ_SJZI01000001.1"/>
</dbReference>
<evidence type="ECO:0000256" key="1">
    <source>
        <dbReference type="SAM" id="SignalP"/>
    </source>
</evidence>
<feature type="domain" description="PDZ" evidence="2">
    <location>
        <begin position="43"/>
        <end position="116"/>
    </location>
</feature>